<evidence type="ECO:0000256" key="15">
    <source>
        <dbReference type="RuleBase" id="RU000506"/>
    </source>
</evidence>
<evidence type="ECO:0000259" key="16">
    <source>
        <dbReference type="Pfam" id="PF01087"/>
    </source>
</evidence>
<dbReference type="CDD" id="cd00608">
    <property type="entry name" value="GalT"/>
    <property type="match status" value="1"/>
</dbReference>
<feature type="binding site" evidence="14">
    <location>
        <position position="190"/>
    </location>
    <ligand>
        <name>Fe cation</name>
        <dbReference type="ChEBI" id="CHEBI:24875"/>
    </ligand>
</feature>
<feature type="domain" description="Galactose-1-phosphate uridyl transferase N-terminal" evidence="16">
    <location>
        <begin position="6"/>
        <end position="184"/>
    </location>
</feature>
<evidence type="ECO:0000313" key="19">
    <source>
        <dbReference type="Proteomes" id="UP001303115"/>
    </source>
</evidence>
<dbReference type="InterPro" id="IPR005850">
    <property type="entry name" value="GalP_Utransf_C"/>
</dbReference>
<evidence type="ECO:0000256" key="2">
    <source>
        <dbReference type="ARBA" id="ARBA00004947"/>
    </source>
</evidence>
<dbReference type="Pfam" id="PF01087">
    <property type="entry name" value="GalP_UDP_transf"/>
    <property type="match status" value="1"/>
</dbReference>
<keyword evidence="6 15" id="KW-0808">Transferase</keyword>
<dbReference type="PANTHER" id="PTHR11943">
    <property type="entry name" value="GALACTOSE-1-PHOSPHATE URIDYLYLTRANSFERASE"/>
    <property type="match status" value="1"/>
</dbReference>
<dbReference type="AlphaFoldDB" id="A0AAN6PBQ0"/>
<evidence type="ECO:0000256" key="12">
    <source>
        <dbReference type="PIRSR" id="PIRSR000808-1"/>
    </source>
</evidence>
<evidence type="ECO:0000256" key="13">
    <source>
        <dbReference type="PIRSR" id="PIRSR000808-3"/>
    </source>
</evidence>
<organism evidence="18 19">
    <name type="scientific">Parachaetomium inaequale</name>
    <dbReference type="NCBI Taxonomy" id="2588326"/>
    <lineage>
        <taxon>Eukaryota</taxon>
        <taxon>Fungi</taxon>
        <taxon>Dikarya</taxon>
        <taxon>Ascomycota</taxon>
        <taxon>Pezizomycotina</taxon>
        <taxon>Sordariomycetes</taxon>
        <taxon>Sordariomycetidae</taxon>
        <taxon>Sordariales</taxon>
        <taxon>Chaetomiaceae</taxon>
        <taxon>Parachaetomium</taxon>
    </lineage>
</organism>
<evidence type="ECO:0000256" key="3">
    <source>
        <dbReference type="ARBA" id="ARBA00010951"/>
    </source>
</evidence>
<keyword evidence="14" id="KW-0408">Iron</keyword>
<evidence type="ECO:0000256" key="14">
    <source>
        <dbReference type="PIRSR" id="PIRSR000808-4"/>
    </source>
</evidence>
<comment type="pathway">
    <text evidence="2 15">Carbohydrate metabolism; galactose metabolism.</text>
</comment>
<feature type="domain" description="Galactose-1-phosphate uridyl transferase C-terminal" evidence="17">
    <location>
        <begin position="196"/>
        <end position="348"/>
    </location>
</feature>
<feature type="binding site" evidence="14">
    <location>
        <position position="290"/>
    </location>
    <ligand>
        <name>Fe cation</name>
        <dbReference type="ChEBI" id="CHEBI:24875"/>
    </ligand>
</feature>
<dbReference type="PIRSF" id="PIRSF000808">
    <property type="entry name" value="GalT"/>
    <property type="match status" value="1"/>
</dbReference>
<dbReference type="InterPro" id="IPR001937">
    <property type="entry name" value="GalP_UDPtransf1"/>
</dbReference>
<evidence type="ECO:0000256" key="5">
    <source>
        <dbReference type="ARBA" id="ARBA00016340"/>
    </source>
</evidence>
<comment type="cofactor">
    <cofactor evidence="13">
        <name>Zn(2+)</name>
        <dbReference type="ChEBI" id="CHEBI:29105"/>
    </cofactor>
    <text evidence="13">Binds 1 zinc ion per subunit.</text>
</comment>
<keyword evidence="19" id="KW-1185">Reference proteome</keyword>
<gene>
    <name evidence="18" type="ORF">C8A01DRAFT_49128</name>
</gene>
<dbReference type="GO" id="GO:0033499">
    <property type="term" value="P:galactose catabolic process via UDP-galactose, Leloir pathway"/>
    <property type="evidence" value="ECO:0007669"/>
    <property type="project" value="TreeGrafter"/>
</dbReference>
<evidence type="ECO:0000256" key="7">
    <source>
        <dbReference type="ARBA" id="ARBA00022695"/>
    </source>
</evidence>
<dbReference type="Proteomes" id="UP001303115">
    <property type="component" value="Unassembled WGS sequence"/>
</dbReference>
<feature type="binding site" evidence="13">
    <location>
        <position position="50"/>
    </location>
    <ligand>
        <name>Zn(2+)</name>
        <dbReference type="ChEBI" id="CHEBI:29105"/>
    </ligand>
</feature>
<comment type="caution">
    <text evidence="18">The sequence shown here is derived from an EMBL/GenBank/DDBJ whole genome shotgun (WGS) entry which is preliminary data.</text>
</comment>
<dbReference type="Pfam" id="PF02744">
    <property type="entry name" value="GalP_UDP_tr_C"/>
    <property type="match status" value="1"/>
</dbReference>
<protein>
    <recommendedName>
        <fullName evidence="5 15">Galactose-1-phosphate uridylyltransferase</fullName>
        <ecNumber evidence="4 15">2.7.7.12</ecNumber>
    </recommendedName>
</protein>
<keyword evidence="10 15" id="KW-0299">Galactose metabolism</keyword>
<dbReference type="NCBIfam" id="TIGR00209">
    <property type="entry name" value="galT_1"/>
    <property type="match status" value="1"/>
</dbReference>
<dbReference type="GO" id="GO:0005737">
    <property type="term" value="C:cytoplasm"/>
    <property type="evidence" value="ECO:0007669"/>
    <property type="project" value="TreeGrafter"/>
</dbReference>
<dbReference type="InterPro" id="IPR005849">
    <property type="entry name" value="GalP_Utransf_N"/>
</dbReference>
<feature type="active site" description="Tele-UMP-histidine intermediate" evidence="12">
    <location>
        <position position="174"/>
    </location>
</feature>
<dbReference type="InterPro" id="IPR019779">
    <property type="entry name" value="GalP_UDPtransf1_His-AS"/>
</dbReference>
<evidence type="ECO:0000256" key="9">
    <source>
        <dbReference type="ARBA" id="ARBA00022833"/>
    </source>
</evidence>
<evidence type="ECO:0000256" key="4">
    <source>
        <dbReference type="ARBA" id="ARBA00012384"/>
    </source>
</evidence>
<reference evidence="19" key="1">
    <citation type="journal article" date="2023" name="Mol. Phylogenet. Evol.">
        <title>Genome-scale phylogeny and comparative genomics of the fungal order Sordariales.</title>
        <authorList>
            <person name="Hensen N."/>
            <person name="Bonometti L."/>
            <person name="Westerberg I."/>
            <person name="Brannstrom I.O."/>
            <person name="Guillou S."/>
            <person name="Cros-Aarteil S."/>
            <person name="Calhoun S."/>
            <person name="Haridas S."/>
            <person name="Kuo A."/>
            <person name="Mondo S."/>
            <person name="Pangilinan J."/>
            <person name="Riley R."/>
            <person name="LaButti K."/>
            <person name="Andreopoulos B."/>
            <person name="Lipzen A."/>
            <person name="Chen C."/>
            <person name="Yan M."/>
            <person name="Daum C."/>
            <person name="Ng V."/>
            <person name="Clum A."/>
            <person name="Steindorff A."/>
            <person name="Ohm R.A."/>
            <person name="Martin F."/>
            <person name="Silar P."/>
            <person name="Natvig D.O."/>
            <person name="Lalanne C."/>
            <person name="Gautier V."/>
            <person name="Ament-Velasquez S.L."/>
            <person name="Kruys A."/>
            <person name="Hutchinson M.I."/>
            <person name="Powell A.J."/>
            <person name="Barry K."/>
            <person name="Miller A.N."/>
            <person name="Grigoriev I.V."/>
            <person name="Debuchy R."/>
            <person name="Gladieux P."/>
            <person name="Hiltunen Thoren M."/>
            <person name="Johannesson H."/>
        </authorList>
    </citation>
    <scope>NUCLEOTIDE SEQUENCE [LARGE SCALE GENOMIC DNA]</scope>
    <source>
        <strain evidence="19">CBS 284.82</strain>
    </source>
</reference>
<keyword evidence="7 15" id="KW-0548">Nucleotidyltransferase</keyword>
<feature type="binding site" evidence="14">
    <location>
        <position position="307"/>
    </location>
    <ligand>
        <name>Fe cation</name>
        <dbReference type="ChEBI" id="CHEBI:24875"/>
    </ligand>
</feature>
<name>A0AAN6PBQ0_9PEZI</name>
<dbReference type="PROSITE" id="PS00117">
    <property type="entry name" value="GAL_P_UDP_TRANSF_I"/>
    <property type="match status" value="1"/>
</dbReference>
<comment type="cofactor">
    <cofactor evidence="14">
        <name>Fe cation</name>
        <dbReference type="ChEBI" id="CHEBI:24875"/>
    </cofactor>
    <text evidence="14">Binds 1 Fe cation per subunit.</text>
</comment>
<feature type="binding site" evidence="13">
    <location>
        <position position="53"/>
    </location>
    <ligand>
        <name>Zn(2+)</name>
        <dbReference type="ChEBI" id="CHEBI:29105"/>
    </ligand>
</feature>
<dbReference type="GO" id="GO:0008108">
    <property type="term" value="F:UDP-glucose:hexose-1-phosphate uridylyltransferase activity"/>
    <property type="evidence" value="ECO:0007669"/>
    <property type="project" value="UniProtKB-EC"/>
</dbReference>
<comment type="similarity">
    <text evidence="3 15">Belongs to the galactose-1-phosphate uridylyltransferase type 1 family.</text>
</comment>
<feature type="binding site" evidence="13">
    <location>
        <position position="110"/>
    </location>
    <ligand>
        <name>Zn(2+)</name>
        <dbReference type="ChEBI" id="CHEBI:29105"/>
    </ligand>
</feature>
<evidence type="ECO:0000256" key="1">
    <source>
        <dbReference type="ARBA" id="ARBA00001107"/>
    </source>
</evidence>
<evidence type="ECO:0000256" key="10">
    <source>
        <dbReference type="ARBA" id="ARBA00023144"/>
    </source>
</evidence>
<dbReference type="PANTHER" id="PTHR11943:SF1">
    <property type="entry name" value="GALACTOSE-1-PHOSPHATE URIDYLYLTRANSFERASE"/>
    <property type="match status" value="1"/>
</dbReference>
<keyword evidence="8 13" id="KW-0479">Metal-binding</keyword>
<accession>A0AAN6PBQ0</accession>
<sequence length="356" mass="40992">MPDLSEVPHRRYNPLRDSWLLVSPHRIRRSWQGQHELPLVEELLEHDPKCYLCPGNLRVNGNRNPDYKSTFLFENDYHAVHMNLDGLAASLLRSQPVIGVCYVLAFSAKHNATFANLTQKEALGVIKAWTDLYARHHRQRACSFLSTAGNPGLKYMQIFENRGRLGGCSSPHPHCQIWVTSCLPEEPKNELTQMVLYQEKNSGRHLLEDYIRLELQSKERVVWRNETFLLLSPWWAVWPFEVLLVPTRHVRSLLDLDDAEKMHFVEAIQQVVDRYDGLFGFSFPYSSGLHQAPLDVSQAELDSSYLHMHFYPPLQHPSVRKFFGGYELLAEPSRDLTPEQAAELLRKASNGGNQPV</sequence>
<evidence type="ECO:0000256" key="6">
    <source>
        <dbReference type="ARBA" id="ARBA00022679"/>
    </source>
</evidence>
<dbReference type="EMBL" id="MU854477">
    <property type="protein sequence ID" value="KAK4034505.1"/>
    <property type="molecule type" value="Genomic_DNA"/>
</dbReference>
<proteinExistence type="inferred from homology"/>
<keyword evidence="11 15" id="KW-0119">Carbohydrate metabolism</keyword>
<feature type="binding site" evidence="14">
    <location>
        <position position="309"/>
    </location>
    <ligand>
        <name>Fe cation</name>
        <dbReference type="ChEBI" id="CHEBI:24875"/>
    </ligand>
</feature>
<dbReference type="InterPro" id="IPR036265">
    <property type="entry name" value="HIT-like_sf"/>
</dbReference>
<evidence type="ECO:0000313" key="18">
    <source>
        <dbReference type="EMBL" id="KAK4034505.1"/>
    </source>
</evidence>
<comment type="catalytic activity">
    <reaction evidence="1 15">
        <text>alpha-D-galactose 1-phosphate + UDP-alpha-D-glucose = alpha-D-glucose 1-phosphate + UDP-alpha-D-galactose</text>
        <dbReference type="Rhea" id="RHEA:13989"/>
        <dbReference type="ChEBI" id="CHEBI:58336"/>
        <dbReference type="ChEBI" id="CHEBI:58601"/>
        <dbReference type="ChEBI" id="CHEBI:58885"/>
        <dbReference type="ChEBI" id="CHEBI:66914"/>
        <dbReference type="EC" id="2.7.7.12"/>
    </reaction>
</comment>
<dbReference type="EC" id="2.7.7.12" evidence="4 15"/>
<evidence type="ECO:0000256" key="8">
    <source>
        <dbReference type="ARBA" id="ARBA00022723"/>
    </source>
</evidence>
<feature type="binding site" evidence="13">
    <location>
        <position position="172"/>
    </location>
    <ligand>
        <name>Zn(2+)</name>
        <dbReference type="ChEBI" id="CHEBI:29105"/>
    </ligand>
</feature>
<dbReference type="Gene3D" id="3.30.428.10">
    <property type="entry name" value="HIT-like"/>
    <property type="match status" value="2"/>
</dbReference>
<evidence type="ECO:0000259" key="17">
    <source>
        <dbReference type="Pfam" id="PF02744"/>
    </source>
</evidence>
<dbReference type="SUPFAM" id="SSF54197">
    <property type="entry name" value="HIT-like"/>
    <property type="match status" value="2"/>
</dbReference>
<dbReference type="GO" id="GO:0008270">
    <property type="term" value="F:zinc ion binding"/>
    <property type="evidence" value="ECO:0007669"/>
    <property type="project" value="InterPro"/>
</dbReference>
<evidence type="ECO:0000256" key="11">
    <source>
        <dbReference type="ARBA" id="ARBA00023277"/>
    </source>
</evidence>
<keyword evidence="9 13" id="KW-0862">Zinc</keyword>